<dbReference type="InterPro" id="IPR028994">
    <property type="entry name" value="Integrin_alpha_N"/>
</dbReference>
<evidence type="ECO:0000256" key="13">
    <source>
        <dbReference type="SAM" id="SignalP"/>
    </source>
</evidence>
<dbReference type="InterPro" id="IPR001028">
    <property type="entry name" value="Gprt_PLipase_D"/>
</dbReference>
<dbReference type="InterPro" id="IPR013517">
    <property type="entry name" value="FG-GAP"/>
</dbReference>
<keyword evidence="7" id="KW-0677">Repeat</keyword>
<dbReference type="InterPro" id="IPR029002">
    <property type="entry name" value="PLPC/GPLD1"/>
</dbReference>
<keyword evidence="9" id="KW-0325">Glycoprotein</keyword>
<dbReference type="Pfam" id="PF00882">
    <property type="entry name" value="Zn_dep_PLPC"/>
    <property type="match status" value="1"/>
</dbReference>
<evidence type="ECO:0000256" key="7">
    <source>
        <dbReference type="ARBA" id="ARBA00022737"/>
    </source>
</evidence>
<evidence type="ECO:0000256" key="12">
    <source>
        <dbReference type="PROSITE-ProRule" id="PRU00803"/>
    </source>
</evidence>
<gene>
    <name evidence="15" type="ORF">DGYR_LOCUS12631</name>
</gene>
<dbReference type="AlphaFoldDB" id="A0A7I8WAR9"/>
<dbReference type="SUPFAM" id="SSF69318">
    <property type="entry name" value="Integrin alpha N-terminal domain"/>
    <property type="match status" value="1"/>
</dbReference>
<dbReference type="PROSITE" id="PS51470">
    <property type="entry name" value="FG_GAP"/>
    <property type="match status" value="1"/>
</dbReference>
<evidence type="ECO:0000256" key="9">
    <source>
        <dbReference type="ARBA" id="ARBA00023180"/>
    </source>
</evidence>
<comment type="catalytic activity">
    <reaction evidence="11">
        <text>a 6-(alpha-D-glucosaminyl)-1-(1,2-diacyl-sn-glycero-3-phospho)-1D-myo-inositol + H2O = 6-(alpha-D-glucosaminyl)-1D-myo-inositol + a 1,2-diacyl-sn-glycero-3-phosphate + H(+)</text>
        <dbReference type="Rhea" id="RHEA:10832"/>
        <dbReference type="ChEBI" id="CHEBI:15377"/>
        <dbReference type="ChEBI" id="CHEBI:15378"/>
        <dbReference type="ChEBI" id="CHEBI:57997"/>
        <dbReference type="ChEBI" id="CHEBI:58608"/>
        <dbReference type="ChEBI" id="CHEBI:58700"/>
        <dbReference type="EC" id="3.1.4.50"/>
    </reaction>
</comment>
<keyword evidence="5" id="KW-0964">Secreted</keyword>
<evidence type="ECO:0000256" key="6">
    <source>
        <dbReference type="ARBA" id="ARBA00022729"/>
    </source>
</evidence>
<protein>
    <recommendedName>
        <fullName evidence="4">Phosphatidylinositol-glycan-specific phospholipase D</fullName>
        <ecNumber evidence="3">3.1.4.50</ecNumber>
    </recommendedName>
    <alternativeName>
        <fullName evidence="10">Glycosyl-phosphatidylinositol-specific phospholipase D</fullName>
    </alternativeName>
</protein>
<evidence type="ECO:0000256" key="8">
    <source>
        <dbReference type="ARBA" id="ARBA00022801"/>
    </source>
</evidence>
<feature type="signal peptide" evidence="13">
    <location>
        <begin position="1"/>
        <end position="17"/>
    </location>
</feature>
<dbReference type="Pfam" id="PF01839">
    <property type="entry name" value="FG-GAP"/>
    <property type="match status" value="1"/>
</dbReference>
<proteinExistence type="inferred from homology"/>
<evidence type="ECO:0000313" key="15">
    <source>
        <dbReference type="EMBL" id="CAD5125216.1"/>
    </source>
</evidence>
<comment type="similarity">
    <text evidence="2">Belongs to the GPLD1 family.</text>
</comment>
<evidence type="ECO:0000256" key="3">
    <source>
        <dbReference type="ARBA" id="ARBA00012284"/>
    </source>
</evidence>
<dbReference type="PRINTS" id="PR00718">
    <property type="entry name" value="PHPHLIPASED"/>
</dbReference>
<comment type="subcellular location">
    <subcellularLocation>
        <location evidence="1">Secreted</location>
    </subcellularLocation>
</comment>
<evidence type="ECO:0000256" key="10">
    <source>
        <dbReference type="ARBA" id="ARBA00029753"/>
    </source>
</evidence>
<evidence type="ECO:0000256" key="5">
    <source>
        <dbReference type="ARBA" id="ARBA00022525"/>
    </source>
</evidence>
<feature type="domain" description="Phospholipase C/D" evidence="14">
    <location>
        <begin position="23"/>
        <end position="177"/>
    </location>
</feature>
<feature type="repeat" description="FG-GAP" evidence="12">
    <location>
        <begin position="409"/>
        <end position="460"/>
    </location>
</feature>
<dbReference type="EMBL" id="CAJFCJ010000025">
    <property type="protein sequence ID" value="CAD5125216.1"/>
    <property type="molecule type" value="Genomic_DNA"/>
</dbReference>
<keyword evidence="8" id="KW-0378">Hydrolase</keyword>
<dbReference type="Proteomes" id="UP000549394">
    <property type="component" value="Unassembled WGS sequence"/>
</dbReference>
<dbReference type="GO" id="GO:0031012">
    <property type="term" value="C:extracellular matrix"/>
    <property type="evidence" value="ECO:0007669"/>
    <property type="project" value="TreeGrafter"/>
</dbReference>
<organism evidence="15 16">
    <name type="scientific">Dimorphilus gyrociliatus</name>
    <dbReference type="NCBI Taxonomy" id="2664684"/>
    <lineage>
        <taxon>Eukaryota</taxon>
        <taxon>Metazoa</taxon>
        <taxon>Spiralia</taxon>
        <taxon>Lophotrochozoa</taxon>
        <taxon>Annelida</taxon>
        <taxon>Polychaeta</taxon>
        <taxon>Polychaeta incertae sedis</taxon>
        <taxon>Dinophilidae</taxon>
        <taxon>Dimorphilus</taxon>
    </lineage>
</organism>
<sequence length="460" mass="53027">MLVSILVLSLSISNAFGCGSILHTEIGYQALNYFGGNEARFHNIIKRHKSSFECGLTFPDTFYSGICFKGKYHQISEDTHWTPFLNASLEYIWTKDPYLKTERFQKLTAFLFGVLSHQIADVLWHSLGVNDGFIRTMSMVNFDGNYANAHTVADAGGDVIALYRHQEAAINPILEWYLPLEDLNEIYKILYNSVKINTEVIFACSFEMYIERLAETEFLGKIYPAITATGPFLPSFLNDFFIGGVNDMAIWTKKIWNDLALLLKQRKWSCKMPDNPLFISCRNSTKTVKRVKTVNSNYYEFLSTLNSTFYRKTSKIIKQTYGIIFQHRILLKNEFTKEIVKEKSYEIKNIFPSTSIYSNQTNSDFGRDMIFYKTLGNLYLIVGIPLFHYGDNLPVGSIQIYKIQHNSFEKMYTIYGKEEGSEFGHSIIVIDINKDGYDDLVVSSPRSKRFSLNYYVIIIE</sequence>
<evidence type="ECO:0000259" key="14">
    <source>
        <dbReference type="Pfam" id="PF00882"/>
    </source>
</evidence>
<comment type="caution">
    <text evidence="15">The sequence shown here is derived from an EMBL/GenBank/DDBJ whole genome shotgun (WGS) entry which is preliminary data.</text>
</comment>
<dbReference type="InterPro" id="IPR013519">
    <property type="entry name" value="Int_alpha_beta-p"/>
</dbReference>
<evidence type="ECO:0000256" key="4">
    <source>
        <dbReference type="ARBA" id="ARBA00015988"/>
    </source>
</evidence>
<keyword evidence="6 13" id="KW-0732">Signal</keyword>
<evidence type="ECO:0000313" key="16">
    <source>
        <dbReference type="Proteomes" id="UP000549394"/>
    </source>
</evidence>
<dbReference type="GO" id="GO:0005615">
    <property type="term" value="C:extracellular space"/>
    <property type="evidence" value="ECO:0007669"/>
    <property type="project" value="TreeGrafter"/>
</dbReference>
<dbReference type="Gene3D" id="2.130.10.130">
    <property type="entry name" value="Integrin alpha, N-terminal"/>
    <property type="match status" value="1"/>
</dbReference>
<evidence type="ECO:0000256" key="11">
    <source>
        <dbReference type="ARBA" id="ARBA00093237"/>
    </source>
</evidence>
<evidence type="ECO:0000256" key="2">
    <source>
        <dbReference type="ARBA" id="ARBA00008652"/>
    </source>
</evidence>
<evidence type="ECO:0000256" key="1">
    <source>
        <dbReference type="ARBA" id="ARBA00004613"/>
    </source>
</evidence>
<reference evidence="15 16" key="1">
    <citation type="submission" date="2020-08" db="EMBL/GenBank/DDBJ databases">
        <authorList>
            <person name="Hejnol A."/>
        </authorList>
    </citation>
    <scope>NUCLEOTIDE SEQUENCE [LARGE SCALE GENOMIC DNA]</scope>
</reference>
<keyword evidence="16" id="KW-1185">Reference proteome</keyword>
<name>A0A7I8WAR9_9ANNE</name>
<dbReference type="PANTHER" id="PTHR23221:SF7">
    <property type="entry name" value="PHOSPHATIDYLINOSITOL-GLYCAN-SPECIFIC PHOSPHOLIPASE D"/>
    <property type="match status" value="1"/>
</dbReference>
<dbReference type="EC" id="3.1.4.50" evidence="3"/>
<feature type="chain" id="PRO_5029822251" description="Phosphatidylinositol-glycan-specific phospholipase D" evidence="13">
    <location>
        <begin position="18"/>
        <end position="460"/>
    </location>
</feature>
<dbReference type="OrthoDB" id="5317514at2759"/>
<accession>A0A7I8WAR9</accession>
<dbReference type="GO" id="GO:0004621">
    <property type="term" value="F:glycosylphosphatidylinositol phospholipase D activity"/>
    <property type="evidence" value="ECO:0007669"/>
    <property type="project" value="UniProtKB-EC"/>
</dbReference>
<dbReference type="PANTHER" id="PTHR23221">
    <property type="entry name" value="GLYCOSYLPHOSPHATIDYLINOSITOL PHOSPHOLIPASE D"/>
    <property type="match status" value="1"/>
</dbReference>